<dbReference type="OrthoDB" id="419455at2759"/>
<dbReference type="Proteomes" id="UP000324222">
    <property type="component" value="Unassembled WGS sequence"/>
</dbReference>
<evidence type="ECO:0000313" key="2">
    <source>
        <dbReference type="EMBL" id="MPC88435.1"/>
    </source>
</evidence>
<name>A0A5B7J0Y1_PORTR</name>
<keyword evidence="3" id="KW-1185">Reference proteome</keyword>
<dbReference type="EMBL" id="VSRR010077781">
    <property type="protein sequence ID" value="MPC88435.1"/>
    <property type="molecule type" value="Genomic_DNA"/>
</dbReference>
<evidence type="ECO:0000256" key="1">
    <source>
        <dbReference type="SAM" id="MobiDB-lite"/>
    </source>
</evidence>
<sequence>MERLAREKIAHQQKLSALKKELSARWDHIDFNALLPDMASLDQHRDKETKSTTTASEQPDLEDDARDAGTQVSPASPRLHPEPPARPPPSVPSTTLADSGPGMAAPRDQHFTDPNQPLNLSTSMVEPSRAPQMVSQPGRSPHHATDWGTQQPYQQPTFTTATGTGGEEAWQAVEVSSGPTSATRDTVTTVAGDHLSIMGGTAGIHLPAHLVAGGVQLNGAPGGLLGQPAIQVITPEGYKLLPADHAPNGAKPLTITLAHPG</sequence>
<protein>
    <submittedName>
        <fullName evidence="2">Uncharacterized protein</fullName>
    </submittedName>
</protein>
<gene>
    <name evidence="2" type="ORF">E2C01_083337</name>
</gene>
<reference evidence="2 3" key="1">
    <citation type="submission" date="2019-05" db="EMBL/GenBank/DDBJ databases">
        <title>Another draft genome of Portunus trituberculatus and its Hox gene families provides insights of decapod evolution.</title>
        <authorList>
            <person name="Jeong J.-H."/>
            <person name="Song I."/>
            <person name="Kim S."/>
            <person name="Choi T."/>
            <person name="Kim D."/>
            <person name="Ryu S."/>
            <person name="Kim W."/>
        </authorList>
    </citation>
    <scope>NUCLEOTIDE SEQUENCE [LARGE SCALE GENOMIC DNA]</scope>
    <source>
        <tissue evidence="2">Muscle</tissue>
    </source>
</reference>
<organism evidence="2 3">
    <name type="scientific">Portunus trituberculatus</name>
    <name type="common">Swimming crab</name>
    <name type="synonym">Neptunus trituberculatus</name>
    <dbReference type="NCBI Taxonomy" id="210409"/>
    <lineage>
        <taxon>Eukaryota</taxon>
        <taxon>Metazoa</taxon>
        <taxon>Ecdysozoa</taxon>
        <taxon>Arthropoda</taxon>
        <taxon>Crustacea</taxon>
        <taxon>Multicrustacea</taxon>
        <taxon>Malacostraca</taxon>
        <taxon>Eumalacostraca</taxon>
        <taxon>Eucarida</taxon>
        <taxon>Decapoda</taxon>
        <taxon>Pleocyemata</taxon>
        <taxon>Brachyura</taxon>
        <taxon>Eubrachyura</taxon>
        <taxon>Portunoidea</taxon>
        <taxon>Portunidae</taxon>
        <taxon>Portuninae</taxon>
        <taxon>Portunus</taxon>
    </lineage>
</organism>
<proteinExistence type="predicted"/>
<accession>A0A5B7J0Y1</accession>
<dbReference type="AlphaFoldDB" id="A0A5B7J0Y1"/>
<evidence type="ECO:0000313" key="3">
    <source>
        <dbReference type="Proteomes" id="UP000324222"/>
    </source>
</evidence>
<feature type="compositionally biased region" description="Pro residues" evidence="1">
    <location>
        <begin position="82"/>
        <end position="91"/>
    </location>
</feature>
<comment type="caution">
    <text evidence="2">The sequence shown here is derived from an EMBL/GenBank/DDBJ whole genome shotgun (WGS) entry which is preliminary data.</text>
</comment>
<feature type="compositionally biased region" description="Polar residues" evidence="1">
    <location>
        <begin position="112"/>
        <end position="125"/>
    </location>
</feature>
<feature type="region of interest" description="Disordered" evidence="1">
    <location>
        <begin position="42"/>
        <end position="151"/>
    </location>
</feature>